<dbReference type="Gene3D" id="3.40.50.300">
    <property type="entry name" value="P-loop containing nucleotide triphosphate hydrolases"/>
    <property type="match status" value="2"/>
</dbReference>
<dbReference type="Pfam" id="PF23139">
    <property type="entry name" value="OB_YrrC"/>
    <property type="match status" value="1"/>
</dbReference>
<dbReference type="Gene3D" id="1.10.10.2220">
    <property type="match status" value="1"/>
</dbReference>
<keyword evidence="6" id="KW-1185">Reference proteome</keyword>
<keyword evidence="3" id="KW-0413">Isomerase</keyword>
<proteinExistence type="inferred from homology"/>
<dbReference type="GO" id="GO:0009338">
    <property type="term" value="C:exodeoxyribonuclease V complex"/>
    <property type="evidence" value="ECO:0007669"/>
    <property type="project" value="TreeGrafter"/>
</dbReference>
<dbReference type="InterPro" id="IPR055446">
    <property type="entry name" value="RecD2_N_OB"/>
</dbReference>
<dbReference type="CDD" id="cd17933">
    <property type="entry name" value="DEXSc_RecD-like"/>
    <property type="match status" value="1"/>
</dbReference>
<organism evidence="5 6">
    <name type="scientific">Harryflintia acetispora</name>
    <dbReference type="NCBI Taxonomy" id="1849041"/>
    <lineage>
        <taxon>Bacteria</taxon>
        <taxon>Bacillati</taxon>
        <taxon>Bacillota</taxon>
        <taxon>Clostridia</taxon>
        <taxon>Eubacteriales</taxon>
        <taxon>Oscillospiraceae</taxon>
        <taxon>Harryflintia</taxon>
    </lineage>
</organism>
<dbReference type="InterPro" id="IPR006345">
    <property type="entry name" value="RecD2"/>
</dbReference>
<dbReference type="RefSeq" id="WP_132084815.1">
    <property type="nucleotide sequence ID" value="NZ_SLUK01000008.1"/>
</dbReference>
<dbReference type="InterPro" id="IPR029493">
    <property type="entry name" value="RecD2-like_HHH"/>
</dbReference>
<dbReference type="EMBL" id="SLUK01000008">
    <property type="protein sequence ID" value="TCL42781.1"/>
    <property type="molecule type" value="Genomic_DNA"/>
</dbReference>
<dbReference type="Pfam" id="PF18335">
    <property type="entry name" value="SH3_13"/>
    <property type="match status" value="1"/>
</dbReference>
<dbReference type="InterPro" id="IPR041451">
    <property type="entry name" value="RecD2_SH13"/>
</dbReference>
<dbReference type="InterPro" id="IPR050534">
    <property type="entry name" value="Coronavir_polyprotein_1ab"/>
</dbReference>
<dbReference type="InterPro" id="IPR027785">
    <property type="entry name" value="UvrD-like_helicase_C"/>
</dbReference>
<evidence type="ECO:0000259" key="4">
    <source>
        <dbReference type="SMART" id="SM00382"/>
    </source>
</evidence>
<dbReference type="SMART" id="SM00382">
    <property type="entry name" value="AAA"/>
    <property type="match status" value="1"/>
</dbReference>
<feature type="binding site" evidence="3">
    <location>
        <begin position="346"/>
        <end position="350"/>
    </location>
    <ligand>
        <name>ATP</name>
        <dbReference type="ChEBI" id="CHEBI:30616"/>
    </ligand>
</feature>
<dbReference type="Pfam" id="PF14520">
    <property type="entry name" value="HHH_5"/>
    <property type="match status" value="1"/>
</dbReference>
<accession>A0A9X8Y7X1</accession>
<dbReference type="InterPro" id="IPR027417">
    <property type="entry name" value="P-loop_NTPase"/>
</dbReference>
<reference evidence="5 6" key="1">
    <citation type="submission" date="2019-03" db="EMBL/GenBank/DDBJ databases">
        <title>Genomic Encyclopedia of Type Strains, Phase IV (KMG-IV): sequencing the most valuable type-strain genomes for metagenomic binning, comparative biology and taxonomic classification.</title>
        <authorList>
            <person name="Goeker M."/>
        </authorList>
    </citation>
    <scope>NUCLEOTIDE SEQUENCE [LARGE SCALE GENOMIC DNA]</scope>
    <source>
        <strain evidence="5 6">DSM 100433</strain>
    </source>
</reference>
<name>A0A9X8Y7X1_9FIRM</name>
<comment type="caution">
    <text evidence="5">The sequence shown here is derived from an EMBL/GenBank/DDBJ whole genome shotgun (WGS) entry which is preliminary data.</text>
</comment>
<comment type="similarity">
    <text evidence="3">Belongs to the RecD family. RecD2 subfamily.</text>
</comment>
<dbReference type="Pfam" id="PF14490">
    <property type="entry name" value="HHH_RecD2"/>
    <property type="match status" value="1"/>
</dbReference>
<comment type="catalytic activity">
    <reaction evidence="3">
        <text>ATP + H2O = ADP + phosphate + H(+)</text>
        <dbReference type="Rhea" id="RHEA:13065"/>
        <dbReference type="ChEBI" id="CHEBI:15377"/>
        <dbReference type="ChEBI" id="CHEBI:15378"/>
        <dbReference type="ChEBI" id="CHEBI:30616"/>
        <dbReference type="ChEBI" id="CHEBI:43474"/>
        <dbReference type="ChEBI" id="CHEBI:456216"/>
        <dbReference type="EC" id="5.6.2.3"/>
    </reaction>
</comment>
<dbReference type="Pfam" id="PF13245">
    <property type="entry name" value="AAA_19"/>
    <property type="match status" value="1"/>
</dbReference>
<evidence type="ECO:0000256" key="3">
    <source>
        <dbReference type="HAMAP-Rule" id="MF_01488"/>
    </source>
</evidence>
<evidence type="ECO:0000256" key="2">
    <source>
        <dbReference type="ARBA" id="ARBA00022840"/>
    </source>
</evidence>
<evidence type="ECO:0000313" key="5">
    <source>
        <dbReference type="EMBL" id="TCL42781.1"/>
    </source>
</evidence>
<gene>
    <name evidence="3" type="primary">recD2</name>
    <name evidence="5" type="ORF">EDD78_10894</name>
</gene>
<dbReference type="GO" id="GO:0016787">
    <property type="term" value="F:hydrolase activity"/>
    <property type="evidence" value="ECO:0007669"/>
    <property type="project" value="UniProtKB-KW"/>
</dbReference>
<keyword evidence="2 3" id="KW-0067">ATP-binding</keyword>
<dbReference type="PANTHER" id="PTHR43788:SF6">
    <property type="entry name" value="DNA HELICASE B"/>
    <property type="match status" value="1"/>
</dbReference>
<dbReference type="Pfam" id="PF13538">
    <property type="entry name" value="UvrD_C_2"/>
    <property type="match status" value="1"/>
</dbReference>
<dbReference type="AlphaFoldDB" id="A0A9X8Y7X1"/>
<dbReference type="GO" id="GO:0003677">
    <property type="term" value="F:DNA binding"/>
    <property type="evidence" value="ECO:0007669"/>
    <property type="project" value="UniProtKB-UniRule"/>
</dbReference>
<keyword evidence="3" id="KW-0347">Helicase</keyword>
<dbReference type="Gene3D" id="2.30.30.940">
    <property type="match status" value="1"/>
</dbReference>
<keyword evidence="1 3" id="KW-0547">Nucleotide-binding</keyword>
<dbReference type="GO" id="GO:0017116">
    <property type="term" value="F:single-stranded DNA helicase activity"/>
    <property type="evidence" value="ECO:0007669"/>
    <property type="project" value="TreeGrafter"/>
</dbReference>
<keyword evidence="3" id="KW-0238">DNA-binding</keyword>
<dbReference type="InterPro" id="IPR010994">
    <property type="entry name" value="RuvA_2-like"/>
</dbReference>
<dbReference type="Gene3D" id="1.10.150.20">
    <property type="entry name" value="5' to 3' exonuclease, C-terminal subdomain"/>
    <property type="match status" value="1"/>
</dbReference>
<dbReference type="InterPro" id="IPR003593">
    <property type="entry name" value="AAA+_ATPase"/>
</dbReference>
<feature type="domain" description="AAA+ ATPase" evidence="4">
    <location>
        <begin position="335"/>
        <end position="479"/>
    </location>
</feature>
<comment type="function">
    <text evidence="3">DNA-dependent ATPase and ATP-dependent 5'-3' DNA helicase. Has no activity on blunt DNA or DNA with 3'-overhangs, requires at least 10 bases of 5'-ssDNA for helicase activity.</text>
</comment>
<evidence type="ECO:0000313" key="6">
    <source>
        <dbReference type="Proteomes" id="UP000294682"/>
    </source>
</evidence>
<protein>
    <recommendedName>
        <fullName evidence="3">ATP-dependent RecD2 DNA helicase</fullName>
        <ecNumber evidence="3">5.6.2.3</ecNumber>
    </recommendedName>
    <alternativeName>
        <fullName evidence="3">DNA 5'-3' helicase subunit RecD2</fullName>
    </alternativeName>
</protein>
<dbReference type="HAMAP" id="MF_01488">
    <property type="entry name" value="RecD2"/>
    <property type="match status" value="1"/>
</dbReference>
<dbReference type="SUPFAM" id="SSF47781">
    <property type="entry name" value="RuvA domain 2-like"/>
    <property type="match status" value="1"/>
</dbReference>
<keyword evidence="3" id="KW-0378">Hydrolase</keyword>
<dbReference type="EC" id="5.6.2.3" evidence="3"/>
<dbReference type="PANTHER" id="PTHR43788">
    <property type="entry name" value="DNA2/NAM7 HELICASE FAMILY MEMBER"/>
    <property type="match status" value="1"/>
</dbReference>
<dbReference type="GO" id="GO:0006310">
    <property type="term" value="P:DNA recombination"/>
    <property type="evidence" value="ECO:0007669"/>
    <property type="project" value="InterPro"/>
</dbReference>
<dbReference type="NCBIfam" id="TIGR01448">
    <property type="entry name" value="recD_rel"/>
    <property type="match status" value="1"/>
</dbReference>
<sequence>MQQELEQLKGEVEGIVYYNEDTGFSVLDFDVGGELVCVIGEFADINEGEGLVLHGSFVHHPTYGLQFKAVACEHQMPSSANAILKYLSSGAIRGVGPVLAKRLVEAFGERTLAVIEQQPELLRQVKGISPQKADKIYEEFQHIHGLRAVMLYLSRFGISPSDAVKIWKRWGLSTQETIGKNPYELCCEEIGLPFQKADEIAGELEFDAESPERLLAGIEYVLRENLLSGHTCLPRDKLASVACQVLDCDVSLCEWAISRSIEEERLISCPLNGREYVYQPPFFLAERNIASRLSLMKLSEYAPDIDFDAEIDQLEREQGLTFAALQREAIRSALCHSISILTGGPGTGKTTTLNAIITLFEGQRQKVALAAPTGRAAKRMSDMTGREAKTIHRLLEVDPQDMQRSKFRHNERNTLGYDVIILDEVSMVDTLLFDSLLRAMKLSCRLVLVGDADQLPSVSAGNILYDLIASGQVPVVKLTEIFRQARSSLIVVNAHKIVLGEAPDLSKKDNDFFFLPRQSDALSLQTVGELMHTRLPKAYGYSPLWDIQVIAPTRVGALGTAALNAHLQTLLNPASPDKREATFMGTVFREGDKVMQIRNNYDIPYTRDDESKNTGVFNGDIGVIETIDRASRTLFIRYEDRLAEYSFELLEQLELAYAITVHKSQGSEFEAVILPLMNYRSKMYYRNLLYTAVTRAKRLLVLVGSASAVGYMVENNLRTVRYTGLCDFLRDGSPAGIGL</sequence>
<dbReference type="SUPFAM" id="SSF52540">
    <property type="entry name" value="P-loop containing nucleoside triphosphate hydrolases"/>
    <property type="match status" value="1"/>
</dbReference>
<dbReference type="GO" id="GO:0043139">
    <property type="term" value="F:5'-3' DNA helicase activity"/>
    <property type="evidence" value="ECO:0007669"/>
    <property type="project" value="UniProtKB-UniRule"/>
</dbReference>
<dbReference type="GO" id="GO:0005524">
    <property type="term" value="F:ATP binding"/>
    <property type="evidence" value="ECO:0007669"/>
    <property type="project" value="UniProtKB-UniRule"/>
</dbReference>
<dbReference type="CDD" id="cd18809">
    <property type="entry name" value="SF1_C_RecD"/>
    <property type="match status" value="1"/>
</dbReference>
<dbReference type="Proteomes" id="UP000294682">
    <property type="component" value="Unassembled WGS sequence"/>
</dbReference>
<evidence type="ECO:0000256" key="1">
    <source>
        <dbReference type="ARBA" id="ARBA00022741"/>
    </source>
</evidence>